<evidence type="ECO:0000256" key="1">
    <source>
        <dbReference type="SAM" id="MobiDB-lite"/>
    </source>
</evidence>
<dbReference type="EMBL" id="BLXT01005846">
    <property type="protein sequence ID" value="GFO26540.1"/>
    <property type="molecule type" value="Genomic_DNA"/>
</dbReference>
<organism evidence="2 3">
    <name type="scientific">Plakobranchus ocellatus</name>
    <dbReference type="NCBI Taxonomy" id="259542"/>
    <lineage>
        <taxon>Eukaryota</taxon>
        <taxon>Metazoa</taxon>
        <taxon>Spiralia</taxon>
        <taxon>Lophotrochozoa</taxon>
        <taxon>Mollusca</taxon>
        <taxon>Gastropoda</taxon>
        <taxon>Heterobranchia</taxon>
        <taxon>Euthyneura</taxon>
        <taxon>Panpulmonata</taxon>
        <taxon>Sacoglossa</taxon>
        <taxon>Placobranchoidea</taxon>
        <taxon>Plakobranchidae</taxon>
        <taxon>Plakobranchus</taxon>
    </lineage>
</organism>
<comment type="caution">
    <text evidence="2">The sequence shown here is derived from an EMBL/GenBank/DDBJ whole genome shotgun (WGS) entry which is preliminary data.</text>
</comment>
<protein>
    <submittedName>
        <fullName evidence="2">Uncharacterized protein</fullName>
    </submittedName>
</protein>
<evidence type="ECO:0000313" key="3">
    <source>
        <dbReference type="Proteomes" id="UP000735302"/>
    </source>
</evidence>
<keyword evidence="3" id="KW-1185">Reference proteome</keyword>
<accession>A0AAV4C4I9</accession>
<feature type="region of interest" description="Disordered" evidence="1">
    <location>
        <begin position="1"/>
        <end position="30"/>
    </location>
</feature>
<feature type="compositionally biased region" description="Basic residues" evidence="1">
    <location>
        <begin position="50"/>
        <end position="59"/>
    </location>
</feature>
<sequence>MQKDKEVGRKKTRGWGRLAEPDRSRRQKSLPIAVTELTCMSRTNAEKAKEKRKKGMRKVGHPDQSRAAVGFIQRQPYQNYSRFGISK</sequence>
<gene>
    <name evidence="2" type="ORF">PoB_005304500</name>
</gene>
<dbReference type="Proteomes" id="UP000735302">
    <property type="component" value="Unassembled WGS sequence"/>
</dbReference>
<evidence type="ECO:0000313" key="2">
    <source>
        <dbReference type="EMBL" id="GFO26540.1"/>
    </source>
</evidence>
<reference evidence="2 3" key="1">
    <citation type="journal article" date="2021" name="Elife">
        <title>Chloroplast acquisition without the gene transfer in kleptoplastic sea slugs, Plakobranchus ocellatus.</title>
        <authorList>
            <person name="Maeda T."/>
            <person name="Takahashi S."/>
            <person name="Yoshida T."/>
            <person name="Shimamura S."/>
            <person name="Takaki Y."/>
            <person name="Nagai Y."/>
            <person name="Toyoda A."/>
            <person name="Suzuki Y."/>
            <person name="Arimoto A."/>
            <person name="Ishii H."/>
            <person name="Satoh N."/>
            <person name="Nishiyama T."/>
            <person name="Hasebe M."/>
            <person name="Maruyama T."/>
            <person name="Minagawa J."/>
            <person name="Obokata J."/>
            <person name="Shigenobu S."/>
        </authorList>
    </citation>
    <scope>NUCLEOTIDE SEQUENCE [LARGE SCALE GENOMIC DNA]</scope>
</reference>
<proteinExistence type="predicted"/>
<name>A0AAV4C4I9_9GAST</name>
<dbReference type="AlphaFoldDB" id="A0AAV4C4I9"/>
<feature type="region of interest" description="Disordered" evidence="1">
    <location>
        <begin position="44"/>
        <end position="66"/>
    </location>
</feature>